<dbReference type="GO" id="GO:0008360">
    <property type="term" value="P:regulation of cell shape"/>
    <property type="evidence" value="ECO:0007669"/>
    <property type="project" value="UniProtKB-KW"/>
</dbReference>
<dbReference type="GO" id="GO:0009002">
    <property type="term" value="F:serine-type D-Ala-D-Ala carboxypeptidase activity"/>
    <property type="evidence" value="ECO:0007669"/>
    <property type="project" value="InterPro"/>
</dbReference>
<evidence type="ECO:0000256" key="6">
    <source>
        <dbReference type="ARBA" id="ARBA00023316"/>
    </source>
</evidence>
<evidence type="ECO:0000256" key="8">
    <source>
        <dbReference type="PIRSR" id="PIRSR618044-2"/>
    </source>
</evidence>
<keyword evidence="3" id="KW-0378">Hydrolase</keyword>
<dbReference type="InterPro" id="IPR001967">
    <property type="entry name" value="Peptidase_S11_N"/>
</dbReference>
<dbReference type="Proteomes" id="UP000223527">
    <property type="component" value="Unassembled WGS sequence"/>
</dbReference>
<dbReference type="GO" id="GO:0006508">
    <property type="term" value="P:proteolysis"/>
    <property type="evidence" value="ECO:0007669"/>
    <property type="project" value="InterPro"/>
</dbReference>
<dbReference type="GO" id="GO:0009252">
    <property type="term" value="P:peptidoglycan biosynthetic process"/>
    <property type="evidence" value="ECO:0007669"/>
    <property type="project" value="UniProtKB-KW"/>
</dbReference>
<dbReference type="GO" id="GO:0071555">
    <property type="term" value="P:cell wall organization"/>
    <property type="evidence" value="ECO:0007669"/>
    <property type="project" value="UniProtKB-KW"/>
</dbReference>
<evidence type="ECO:0000256" key="10">
    <source>
        <dbReference type="SAM" id="MobiDB-lite"/>
    </source>
</evidence>
<evidence type="ECO:0000313" key="14">
    <source>
        <dbReference type="Proteomes" id="UP000223527"/>
    </source>
</evidence>
<dbReference type="PROSITE" id="PS51724">
    <property type="entry name" value="SPOR"/>
    <property type="match status" value="1"/>
</dbReference>
<evidence type="ECO:0000256" key="9">
    <source>
        <dbReference type="RuleBase" id="RU004016"/>
    </source>
</evidence>
<dbReference type="RefSeq" id="WP_099094002.1">
    <property type="nucleotide sequence ID" value="NZ_PDNU01000003.1"/>
</dbReference>
<dbReference type="InterPro" id="IPR012338">
    <property type="entry name" value="Beta-lactam/transpept-like"/>
</dbReference>
<evidence type="ECO:0000256" key="11">
    <source>
        <dbReference type="SAM" id="SignalP"/>
    </source>
</evidence>
<keyword evidence="2 11" id="KW-0732">Signal</keyword>
<comment type="caution">
    <text evidence="13">The sequence shown here is derived from an EMBL/GenBank/DDBJ whole genome shotgun (WGS) entry which is preliminary data.</text>
</comment>
<dbReference type="SUPFAM" id="SSF56601">
    <property type="entry name" value="beta-lactamase/transpeptidase-like"/>
    <property type="match status" value="1"/>
</dbReference>
<evidence type="ECO:0000256" key="3">
    <source>
        <dbReference type="ARBA" id="ARBA00022801"/>
    </source>
</evidence>
<feature type="active site" evidence="7">
    <location>
        <position position="125"/>
    </location>
</feature>
<evidence type="ECO:0000256" key="1">
    <source>
        <dbReference type="ARBA" id="ARBA00007164"/>
    </source>
</evidence>
<dbReference type="PANTHER" id="PTHR21581:SF6">
    <property type="entry name" value="TRAFFICKING PROTEIN PARTICLE COMPLEX SUBUNIT 12"/>
    <property type="match status" value="1"/>
</dbReference>
<dbReference type="InterPro" id="IPR007730">
    <property type="entry name" value="SPOR-like_dom"/>
</dbReference>
<feature type="active site" description="Acyl-ester intermediate" evidence="7">
    <location>
        <position position="65"/>
    </location>
</feature>
<dbReference type="InterPro" id="IPR018044">
    <property type="entry name" value="Peptidase_S11"/>
</dbReference>
<evidence type="ECO:0000313" key="13">
    <source>
        <dbReference type="EMBL" id="PHK96272.1"/>
    </source>
</evidence>
<feature type="chain" id="PRO_5012519156" description="SPOR domain-containing protein" evidence="11">
    <location>
        <begin position="33"/>
        <end position="412"/>
    </location>
</feature>
<feature type="compositionally biased region" description="Low complexity" evidence="10">
    <location>
        <begin position="327"/>
        <end position="338"/>
    </location>
</feature>
<sequence>MLENGITHRCRAGVFALLAAVLLVLTCAPARAQIGGSRYAAIVVDAATGEELLAINADEPRYPASLTKMMTLYMVFDAMERGRLSAGTRIPVSRHAAGQEPSKLGLKAGGSIAVRDAIMALVTKSANDAAAALGEHLGGSEVQFGRMMTRKAHALGMRNTSFRNASGLPDANQVTTARDMAILSRALIQHFPGRYAYFSARSFRYAGQSMGNHNRLLTEYDGADGIKTGYIRASGFNLAASAERHGTRLVAVVFGGANSRERDDHVMALLDRGFAERRRGLPPDMLMARGGALGGGARLVGAAQAAPMAAPVARLREPNAKPPARPVTPAASRAPRAASGGGKWVAQVGAFADSGIARQAANRAARGPGTARVQSVRVDGKRFWRAQVTNLSAAQARRICQQMRGPCMVISP</sequence>
<feature type="domain" description="SPOR" evidence="12">
    <location>
        <begin position="338"/>
        <end position="412"/>
    </location>
</feature>
<organism evidence="13 14">
    <name type="scientific">Teichococcus rhizosphaerae</name>
    <dbReference type="NCBI Taxonomy" id="1335062"/>
    <lineage>
        <taxon>Bacteria</taxon>
        <taxon>Pseudomonadati</taxon>
        <taxon>Pseudomonadota</taxon>
        <taxon>Alphaproteobacteria</taxon>
        <taxon>Acetobacterales</taxon>
        <taxon>Roseomonadaceae</taxon>
        <taxon>Roseomonas</taxon>
    </lineage>
</organism>
<feature type="binding site" evidence="8">
    <location>
        <position position="227"/>
    </location>
    <ligand>
        <name>substrate</name>
    </ligand>
</feature>
<keyword evidence="14" id="KW-1185">Reference proteome</keyword>
<evidence type="ECO:0000256" key="5">
    <source>
        <dbReference type="ARBA" id="ARBA00022984"/>
    </source>
</evidence>
<evidence type="ECO:0000259" key="12">
    <source>
        <dbReference type="PROSITE" id="PS51724"/>
    </source>
</evidence>
<proteinExistence type="inferred from homology"/>
<feature type="active site" description="Proton acceptor" evidence="7">
    <location>
        <position position="68"/>
    </location>
</feature>
<accession>A0A2C6Y626</accession>
<comment type="similarity">
    <text evidence="1 9">Belongs to the peptidase S11 family.</text>
</comment>
<dbReference type="Gene3D" id="3.40.710.10">
    <property type="entry name" value="DD-peptidase/beta-lactamase superfamily"/>
    <property type="match status" value="1"/>
</dbReference>
<reference evidence="13 14" key="1">
    <citation type="submission" date="2017-10" db="EMBL/GenBank/DDBJ databases">
        <authorList>
            <person name="Banno H."/>
            <person name="Chua N.-H."/>
        </authorList>
    </citation>
    <scope>NUCLEOTIDE SEQUENCE [LARGE SCALE GENOMIC DNA]</scope>
    <source>
        <strain evidence="13 14">YW11</strain>
    </source>
</reference>
<evidence type="ECO:0000256" key="4">
    <source>
        <dbReference type="ARBA" id="ARBA00022960"/>
    </source>
</evidence>
<keyword evidence="6" id="KW-0961">Cell wall biogenesis/degradation</keyword>
<name>A0A2C6Y626_9PROT</name>
<dbReference type="PANTHER" id="PTHR21581">
    <property type="entry name" value="D-ALANYL-D-ALANINE CARBOXYPEPTIDASE"/>
    <property type="match status" value="1"/>
</dbReference>
<feature type="region of interest" description="Disordered" evidence="10">
    <location>
        <begin position="318"/>
        <end position="339"/>
    </location>
</feature>
<dbReference type="Pfam" id="PF05036">
    <property type="entry name" value="SPOR"/>
    <property type="match status" value="1"/>
</dbReference>
<dbReference type="OrthoDB" id="9795979at2"/>
<evidence type="ECO:0000256" key="2">
    <source>
        <dbReference type="ARBA" id="ARBA00022729"/>
    </source>
</evidence>
<dbReference type="Pfam" id="PF00768">
    <property type="entry name" value="Peptidase_S11"/>
    <property type="match status" value="1"/>
</dbReference>
<dbReference type="PRINTS" id="PR00725">
    <property type="entry name" value="DADACBPTASE1"/>
</dbReference>
<keyword evidence="4" id="KW-0133">Cell shape</keyword>
<evidence type="ECO:0000256" key="7">
    <source>
        <dbReference type="PIRSR" id="PIRSR618044-1"/>
    </source>
</evidence>
<gene>
    <name evidence="13" type="ORF">CR162_02720</name>
</gene>
<protein>
    <recommendedName>
        <fullName evidence="12">SPOR domain-containing protein</fullName>
    </recommendedName>
</protein>
<feature type="signal peptide" evidence="11">
    <location>
        <begin position="1"/>
        <end position="32"/>
    </location>
</feature>
<dbReference type="AlphaFoldDB" id="A0A2C6Y626"/>
<dbReference type="EMBL" id="PDNU01000003">
    <property type="protein sequence ID" value="PHK96272.1"/>
    <property type="molecule type" value="Genomic_DNA"/>
</dbReference>
<keyword evidence="5" id="KW-0573">Peptidoglycan synthesis</keyword>
<dbReference type="GO" id="GO:0042834">
    <property type="term" value="F:peptidoglycan binding"/>
    <property type="evidence" value="ECO:0007669"/>
    <property type="project" value="InterPro"/>
</dbReference>